<name>A0A1J1J8T0_9DIPT</name>
<keyword evidence="2" id="KW-1185">Reference proteome</keyword>
<proteinExistence type="predicted"/>
<reference evidence="1 2" key="1">
    <citation type="submission" date="2015-04" db="EMBL/GenBank/DDBJ databases">
        <authorList>
            <person name="Syromyatnikov M.Y."/>
            <person name="Popov V.N."/>
        </authorList>
    </citation>
    <scope>NUCLEOTIDE SEQUENCE [LARGE SCALE GENOMIC DNA]</scope>
</reference>
<gene>
    <name evidence="1" type="ORF">CLUMA_CG020325</name>
</gene>
<evidence type="ECO:0000313" key="2">
    <source>
        <dbReference type="Proteomes" id="UP000183832"/>
    </source>
</evidence>
<evidence type="ECO:0000313" key="1">
    <source>
        <dbReference type="EMBL" id="CRL07345.1"/>
    </source>
</evidence>
<sequence>MKSRKKDPHAFRSYHKLLTEIVTCMFNIKNFKYFFYCMKRLLPSGSELEKLIENVFKHSIVKFYSKTSSIHLQKSLIMNDMSMKAIKQFASRNLCFHLTR</sequence>
<protein>
    <submittedName>
        <fullName evidence="1">CLUMA_CG020325, isoform A</fullName>
    </submittedName>
</protein>
<dbReference type="EMBL" id="CVRI01000070">
    <property type="protein sequence ID" value="CRL07345.1"/>
    <property type="molecule type" value="Genomic_DNA"/>
</dbReference>
<accession>A0A1J1J8T0</accession>
<dbReference type="OrthoDB" id="7780585at2759"/>
<organism evidence="1 2">
    <name type="scientific">Clunio marinus</name>
    <dbReference type="NCBI Taxonomy" id="568069"/>
    <lineage>
        <taxon>Eukaryota</taxon>
        <taxon>Metazoa</taxon>
        <taxon>Ecdysozoa</taxon>
        <taxon>Arthropoda</taxon>
        <taxon>Hexapoda</taxon>
        <taxon>Insecta</taxon>
        <taxon>Pterygota</taxon>
        <taxon>Neoptera</taxon>
        <taxon>Endopterygota</taxon>
        <taxon>Diptera</taxon>
        <taxon>Nematocera</taxon>
        <taxon>Chironomoidea</taxon>
        <taxon>Chironomidae</taxon>
        <taxon>Clunio</taxon>
    </lineage>
</organism>
<dbReference type="AlphaFoldDB" id="A0A1J1J8T0"/>
<dbReference type="Proteomes" id="UP000183832">
    <property type="component" value="Unassembled WGS sequence"/>
</dbReference>